<organism evidence="3 4">
    <name type="scientific">Leucocoprinus leucothites</name>
    <dbReference type="NCBI Taxonomy" id="201217"/>
    <lineage>
        <taxon>Eukaryota</taxon>
        <taxon>Fungi</taxon>
        <taxon>Dikarya</taxon>
        <taxon>Basidiomycota</taxon>
        <taxon>Agaricomycotina</taxon>
        <taxon>Agaricomycetes</taxon>
        <taxon>Agaricomycetidae</taxon>
        <taxon>Agaricales</taxon>
        <taxon>Agaricineae</taxon>
        <taxon>Agaricaceae</taxon>
        <taxon>Leucocoprinus</taxon>
    </lineage>
</organism>
<evidence type="ECO:0000256" key="2">
    <source>
        <dbReference type="SAM" id="Phobius"/>
    </source>
</evidence>
<feature type="region of interest" description="Disordered" evidence="1">
    <location>
        <begin position="180"/>
        <end position="516"/>
    </location>
</feature>
<sequence length="516" mass="55616">MSATNGSNGSSTLVFNTITGTGTGTRSSTRSTTRTSTTNRNSFTAPAFPTNSSSTGKGFSLTTIAAILIPIVIVLAVVSILYRRWRRSQATPMVMVNNSQLARPPAKYQTWNESQAQQSHPPRQDGFGTFQQHFVDTGPGNAPTALQSPPNSGAPYLENPSIGNTVSPVVSWGQSAPYQQTHYNAPAHPPQNQYTPPPQSQHSPPIQNQYTPLPQNQYTPPPQNQYTPPQNQHTPPPQSQYTPPPQNQYPPQSPYTPPSQNPQPMRAPSNPGARAPAPSDISYDQFIREIERMESEPNRNPYTGGTQNQPGETQSRRDGTTQAESSGTQSHHNGTTRAQPSGEDWRKEAQSHNLGRNHSVVNSGDGQSSHGAFQAQQPSSSSQPSASKIYQQSQPVLAATAEQDRSAPTYSQDVPHRKGDVVLEWAPTPETIPTSSAQAGPSTSQAQTPPASDPPELQVLRERVQRLEAVLVDRDPDADEPERPPPAYDSLPTMPIPVPESNAGQSDSGGRAGGHP</sequence>
<gene>
    <name evidence="3" type="ORF">D9756_007908</name>
</gene>
<feature type="region of interest" description="Disordered" evidence="1">
    <location>
        <begin position="1"/>
        <end position="54"/>
    </location>
</feature>
<feature type="region of interest" description="Disordered" evidence="1">
    <location>
        <begin position="110"/>
        <end position="160"/>
    </location>
</feature>
<dbReference type="AlphaFoldDB" id="A0A8H5D426"/>
<dbReference type="EMBL" id="JAACJO010000010">
    <property type="protein sequence ID" value="KAF5353267.1"/>
    <property type="molecule type" value="Genomic_DNA"/>
</dbReference>
<accession>A0A8H5D426</accession>
<dbReference type="OrthoDB" id="10678251at2759"/>
<reference evidence="3 4" key="1">
    <citation type="journal article" date="2020" name="ISME J.">
        <title>Uncovering the hidden diversity of litter-decomposition mechanisms in mushroom-forming fungi.</title>
        <authorList>
            <person name="Floudas D."/>
            <person name="Bentzer J."/>
            <person name="Ahren D."/>
            <person name="Johansson T."/>
            <person name="Persson P."/>
            <person name="Tunlid A."/>
        </authorList>
    </citation>
    <scope>NUCLEOTIDE SEQUENCE [LARGE SCALE GENOMIC DNA]</scope>
    <source>
        <strain evidence="3 4">CBS 146.42</strain>
    </source>
</reference>
<feature type="compositionally biased region" description="Low complexity" evidence="1">
    <location>
        <begin position="374"/>
        <end position="387"/>
    </location>
</feature>
<feature type="compositionally biased region" description="Low complexity" evidence="1">
    <location>
        <begin position="16"/>
        <end position="42"/>
    </location>
</feature>
<proteinExistence type="predicted"/>
<feature type="compositionally biased region" description="Polar residues" evidence="1">
    <location>
        <begin position="320"/>
        <end position="339"/>
    </location>
</feature>
<feature type="compositionally biased region" description="Pro residues" evidence="1">
    <location>
        <begin position="234"/>
        <end position="261"/>
    </location>
</feature>
<keyword evidence="2" id="KW-0472">Membrane</keyword>
<feature type="compositionally biased region" description="Polar residues" evidence="1">
    <location>
        <begin position="110"/>
        <end position="121"/>
    </location>
</feature>
<dbReference type="Proteomes" id="UP000559027">
    <property type="component" value="Unassembled WGS sequence"/>
</dbReference>
<feature type="compositionally biased region" description="Basic and acidic residues" evidence="1">
    <location>
        <begin position="286"/>
        <end position="297"/>
    </location>
</feature>
<keyword evidence="4" id="KW-1185">Reference proteome</keyword>
<feature type="transmembrane region" description="Helical" evidence="2">
    <location>
        <begin position="59"/>
        <end position="82"/>
    </location>
</feature>
<feature type="compositionally biased region" description="Polar residues" evidence="1">
    <location>
        <begin position="351"/>
        <end position="371"/>
    </location>
</feature>
<feature type="compositionally biased region" description="Polar residues" evidence="1">
    <location>
        <begin position="431"/>
        <end position="450"/>
    </location>
</feature>
<keyword evidence="2" id="KW-0812">Transmembrane</keyword>
<evidence type="ECO:0000313" key="4">
    <source>
        <dbReference type="Proteomes" id="UP000559027"/>
    </source>
</evidence>
<evidence type="ECO:0000313" key="3">
    <source>
        <dbReference type="EMBL" id="KAF5353267.1"/>
    </source>
</evidence>
<feature type="compositionally biased region" description="Low complexity" evidence="1">
    <location>
        <begin position="200"/>
        <end position="233"/>
    </location>
</feature>
<name>A0A8H5D426_9AGAR</name>
<evidence type="ECO:0000256" key="1">
    <source>
        <dbReference type="SAM" id="MobiDB-lite"/>
    </source>
</evidence>
<comment type="caution">
    <text evidence="3">The sequence shown here is derived from an EMBL/GenBank/DDBJ whole genome shotgun (WGS) entry which is preliminary data.</text>
</comment>
<feature type="compositionally biased region" description="Polar residues" evidence="1">
    <location>
        <begin position="1"/>
        <end position="15"/>
    </location>
</feature>
<keyword evidence="2" id="KW-1133">Transmembrane helix</keyword>
<feature type="compositionally biased region" description="Basic and acidic residues" evidence="1">
    <location>
        <begin position="459"/>
        <end position="475"/>
    </location>
</feature>
<feature type="compositionally biased region" description="Polar residues" evidence="1">
    <location>
        <begin position="298"/>
        <end position="313"/>
    </location>
</feature>
<protein>
    <submittedName>
        <fullName evidence="3">Uncharacterized protein</fullName>
    </submittedName>
</protein>